<name>A0AAE3YW07_9ACTN</name>
<dbReference type="AlphaFoldDB" id="A0AAE3YW07"/>
<accession>A0AAE3YW07</accession>
<dbReference type="EMBL" id="JAVDYB010000001">
    <property type="protein sequence ID" value="MDR7280267.1"/>
    <property type="molecule type" value="Genomic_DNA"/>
</dbReference>
<proteinExistence type="predicted"/>
<dbReference type="RefSeq" id="WP_310374533.1">
    <property type="nucleotide sequence ID" value="NZ_JAVDYB010000001.1"/>
</dbReference>
<keyword evidence="2" id="KW-1185">Reference proteome</keyword>
<comment type="caution">
    <text evidence="1">The sequence shown here is derived from an EMBL/GenBank/DDBJ whole genome shotgun (WGS) entry which is preliminary data.</text>
</comment>
<sequence>MSGPRPHDLTARQRAVAGDVYAAFLAQRPADVPPPFSVRMDFILDPGSAAGMLLLEVEAVAPVRFLGLHPSRVPAFARMIAARAAG</sequence>
<protein>
    <submittedName>
        <fullName evidence="1">Uncharacterized protein</fullName>
    </submittedName>
</protein>
<organism evidence="1 2">
    <name type="scientific">Catenuloplanes atrovinosus</name>
    <dbReference type="NCBI Taxonomy" id="137266"/>
    <lineage>
        <taxon>Bacteria</taxon>
        <taxon>Bacillati</taxon>
        <taxon>Actinomycetota</taxon>
        <taxon>Actinomycetes</taxon>
        <taxon>Micromonosporales</taxon>
        <taxon>Micromonosporaceae</taxon>
        <taxon>Catenuloplanes</taxon>
    </lineage>
</organism>
<evidence type="ECO:0000313" key="2">
    <source>
        <dbReference type="Proteomes" id="UP001183643"/>
    </source>
</evidence>
<reference evidence="1" key="1">
    <citation type="submission" date="2023-07" db="EMBL/GenBank/DDBJ databases">
        <title>Sequencing the genomes of 1000 actinobacteria strains.</title>
        <authorList>
            <person name="Klenk H.-P."/>
        </authorList>
    </citation>
    <scope>NUCLEOTIDE SEQUENCE</scope>
    <source>
        <strain evidence="1">DSM 44707</strain>
    </source>
</reference>
<gene>
    <name evidence="1" type="ORF">J2S41_007045</name>
</gene>
<dbReference type="Proteomes" id="UP001183643">
    <property type="component" value="Unassembled WGS sequence"/>
</dbReference>
<evidence type="ECO:0000313" key="1">
    <source>
        <dbReference type="EMBL" id="MDR7280267.1"/>
    </source>
</evidence>